<dbReference type="SUPFAM" id="SSF48452">
    <property type="entry name" value="TPR-like"/>
    <property type="match status" value="3"/>
</dbReference>
<dbReference type="GO" id="GO:0003824">
    <property type="term" value="F:catalytic activity"/>
    <property type="evidence" value="ECO:0007669"/>
    <property type="project" value="InterPro"/>
</dbReference>
<evidence type="ECO:0000259" key="3">
    <source>
        <dbReference type="Pfam" id="PF01048"/>
    </source>
</evidence>
<dbReference type="Gene3D" id="3.40.50.1580">
    <property type="entry name" value="Nucleoside phosphorylase domain"/>
    <property type="match status" value="1"/>
</dbReference>
<dbReference type="PANTHER" id="PTHR46082">
    <property type="entry name" value="ATP/GTP-BINDING PROTEIN-RELATED"/>
    <property type="match status" value="1"/>
</dbReference>
<dbReference type="PANTHER" id="PTHR46082:SF11">
    <property type="entry name" value="AAA+ ATPASE DOMAIN-CONTAINING PROTEIN-RELATED"/>
    <property type="match status" value="1"/>
</dbReference>
<dbReference type="Gene3D" id="1.25.40.10">
    <property type="entry name" value="Tetratricopeptide repeat domain"/>
    <property type="match status" value="3"/>
</dbReference>
<dbReference type="Gene3D" id="3.40.50.300">
    <property type="entry name" value="P-loop containing nucleotide triphosphate hydrolases"/>
    <property type="match status" value="1"/>
</dbReference>
<evidence type="ECO:0000259" key="2">
    <source>
        <dbReference type="Pfam" id="PF00931"/>
    </source>
</evidence>
<dbReference type="SUPFAM" id="SSF53167">
    <property type="entry name" value="Purine and uridine phosphorylases"/>
    <property type="match status" value="1"/>
</dbReference>
<accession>A0A0U5GU29</accession>
<dbReference type="EMBL" id="CDMC01000006">
    <property type="protein sequence ID" value="CEN61873.1"/>
    <property type="molecule type" value="Genomic_DNA"/>
</dbReference>
<dbReference type="Pfam" id="PF01048">
    <property type="entry name" value="PNP_UDP_1"/>
    <property type="match status" value="1"/>
</dbReference>
<evidence type="ECO:0000313" key="4">
    <source>
        <dbReference type="EMBL" id="CEN61873.1"/>
    </source>
</evidence>
<feature type="domain" description="Nucleoside phosphorylase" evidence="3">
    <location>
        <begin position="13"/>
        <end position="302"/>
    </location>
</feature>
<dbReference type="GO" id="GO:0043531">
    <property type="term" value="F:ADP binding"/>
    <property type="evidence" value="ECO:0007669"/>
    <property type="project" value="InterPro"/>
</dbReference>
<dbReference type="STRING" id="454130.A0A0U5GU29"/>
<organism evidence="4 5">
    <name type="scientific">Aspergillus calidoustus</name>
    <dbReference type="NCBI Taxonomy" id="454130"/>
    <lineage>
        <taxon>Eukaryota</taxon>
        <taxon>Fungi</taxon>
        <taxon>Dikarya</taxon>
        <taxon>Ascomycota</taxon>
        <taxon>Pezizomycotina</taxon>
        <taxon>Eurotiomycetes</taxon>
        <taxon>Eurotiomycetidae</taxon>
        <taxon>Eurotiales</taxon>
        <taxon>Aspergillaceae</taxon>
        <taxon>Aspergillus</taxon>
        <taxon>Aspergillus subgen. Nidulantes</taxon>
    </lineage>
</organism>
<dbReference type="Proteomes" id="UP000054771">
    <property type="component" value="Unassembled WGS sequence"/>
</dbReference>
<dbReference type="InterPro" id="IPR035994">
    <property type="entry name" value="Nucleoside_phosphorylase_sf"/>
</dbReference>
<feature type="region of interest" description="Disordered" evidence="1">
    <location>
        <begin position="1158"/>
        <end position="1204"/>
    </location>
</feature>
<sequence length="1222" mass="136564">MPKPEKEHADYTVAWICALPLEAAAARTMLDKTHSTLPQPATDQNVYTLGELSGRNVVIACLPSGVYGTVSAAVVVSQLLATFTNISFALLVGIGGGIPRTVNNDMRLGDIVVSKPTSEGTSGVIAYDSGKRVAYDGDLQLSAVLNRPPQLLLNTISRLEADTLTGNSLGLREIIASKCETYPNMAEQYLQPDRTTDYLFEADYSHLSGASECDTCDPNHLVNRPTRKTDEPRVHYGTIASGNQLIRDAASRDRLGEKYGALCFEMEAAGMMNQLPCLVIRGICDFCDSHKSKAWQGYAAMTAAAYAKTLLSRLPMVVDNSPGGSKPEPVFMVQFGRNPRFLGREAELSRLEAMVLGGDRVTQKAAISGLGGVGKTQIALELSYRLRQRETPYSIFWISSTSAETLEQGFVQMANRLGLGGRNSKDIRARVVRHLSSESATPWILIIDNADDMELWPPLVIKEAIPVSEHGFTLFTTRNHQLAIRLVGPNVIRVAEMDPPLASTLLKSVLYDNSKANDISALALAEHLHALPLAIIQAASYINENQISIDTYLSLLENTEDSMVELLSEDFGDEWRYADIKNPITSTWLVSFNQVERLNPQASDYLSFMSCLGSASIPISLLPTADSKIKQQSALGLLKAYHFITEHSDYASQIFTLHRLVRLATRNWLRAHGNLDNWVTRAGRRLGAVFPSAEQKNRALWRPYLPHALYVLDCEEFQANTTDRDHLKFTVARTLWRDERYSECIPLFKELYQEWKDRLGIEDEDTLLAMEWASIALADTQQWKEAETLQVELQDVRQRILGPDNALVLKGFGRLARMYRYQGRLQEAFDLGTEVVRKMRSLYGDADAYTLDAIMNLVGTCRELSTDMEDLIDGLRAAIKSLAPEASDMSRVTESLAEVYIRQGRLKEAETLLEEYLEKTPYAVDEHSDPRGRLVSVYRRQGKHREAEELAQRAWKLAEATLGPEHPTTSWRMLDVATGYLERGRIAEAESLQKEAVEKMKLVIGYGHADTLTAMWWLAKTKEERGDMAGAEEILVQVSKLSYSAFGQNSLFTLKVVSKLSSFYYHQERYVEAEKLGRDAVEGRKKLLGEDHPTTLLSMWRLAPILYKQGKLEESIQLLEDCNRRQAQRFGQDHSDTQKTTRLLAGWKEQREWVEIEASEGLADQHGTPTLGDPEASPEMSTNSASSSQPLAHSESDNPTVARGFVATVRTSVGRRWRRFDS</sequence>
<gene>
    <name evidence="4" type="ORF">ASPCAL08521</name>
</gene>
<dbReference type="AlphaFoldDB" id="A0A0U5GU29"/>
<dbReference type="Pfam" id="PF13424">
    <property type="entry name" value="TPR_12"/>
    <property type="match status" value="3"/>
</dbReference>
<protein>
    <submittedName>
        <fullName evidence="4">Uncharacterized protein</fullName>
    </submittedName>
</protein>
<dbReference type="CDD" id="cd09008">
    <property type="entry name" value="MTAN"/>
    <property type="match status" value="1"/>
</dbReference>
<keyword evidence="5" id="KW-1185">Reference proteome</keyword>
<dbReference type="InterPro" id="IPR000845">
    <property type="entry name" value="Nucleoside_phosphorylase_d"/>
</dbReference>
<reference evidence="5" key="1">
    <citation type="journal article" date="2016" name="Genome Announc.">
        <title>Draft genome sequences of fungus Aspergillus calidoustus.</title>
        <authorList>
            <person name="Horn F."/>
            <person name="Linde J."/>
            <person name="Mattern D.J."/>
            <person name="Walther G."/>
            <person name="Guthke R."/>
            <person name="Scherlach K."/>
            <person name="Martin K."/>
            <person name="Brakhage A.A."/>
            <person name="Petzke L."/>
            <person name="Valiante V."/>
        </authorList>
    </citation>
    <scope>NUCLEOTIDE SEQUENCE [LARGE SCALE GENOMIC DNA]</scope>
    <source>
        <strain evidence="5">SF006504</strain>
    </source>
</reference>
<evidence type="ECO:0000256" key="1">
    <source>
        <dbReference type="SAM" id="MobiDB-lite"/>
    </source>
</evidence>
<dbReference type="OMA" id="MEWASIA"/>
<name>A0A0U5GU29_ASPCI</name>
<feature type="domain" description="NB-ARC" evidence="2">
    <location>
        <begin position="365"/>
        <end position="509"/>
    </location>
</feature>
<dbReference type="InterPro" id="IPR053137">
    <property type="entry name" value="NLR-like"/>
</dbReference>
<dbReference type="GO" id="GO:0009116">
    <property type="term" value="P:nucleoside metabolic process"/>
    <property type="evidence" value="ECO:0007669"/>
    <property type="project" value="InterPro"/>
</dbReference>
<feature type="compositionally biased region" description="Polar residues" evidence="1">
    <location>
        <begin position="1179"/>
        <end position="1191"/>
    </location>
</feature>
<proteinExistence type="predicted"/>
<dbReference type="InterPro" id="IPR011990">
    <property type="entry name" value="TPR-like_helical_dom_sf"/>
</dbReference>
<dbReference type="InterPro" id="IPR027417">
    <property type="entry name" value="P-loop_NTPase"/>
</dbReference>
<evidence type="ECO:0000313" key="5">
    <source>
        <dbReference type="Proteomes" id="UP000054771"/>
    </source>
</evidence>
<dbReference type="SUPFAM" id="SSF52540">
    <property type="entry name" value="P-loop containing nucleoside triphosphate hydrolases"/>
    <property type="match status" value="1"/>
</dbReference>
<dbReference type="OrthoDB" id="5986190at2759"/>
<dbReference type="Pfam" id="PF00931">
    <property type="entry name" value="NB-ARC"/>
    <property type="match status" value="1"/>
</dbReference>
<dbReference type="InterPro" id="IPR002182">
    <property type="entry name" value="NB-ARC"/>
</dbReference>